<feature type="binding site" evidence="8">
    <location>
        <position position="126"/>
    </location>
    <ligand>
        <name>Fe cation</name>
        <dbReference type="ChEBI" id="CHEBI:24875"/>
        <label>2</label>
    </ligand>
</feature>
<dbReference type="AlphaFoldDB" id="A0A5J6N4T4"/>
<keyword evidence="11" id="KW-1185">Reference proteome</keyword>
<feature type="binding site" evidence="8">
    <location>
        <position position="74"/>
    </location>
    <ligand>
        <name>Fe cation</name>
        <dbReference type="ChEBI" id="CHEBI:24875"/>
        <label>2</label>
    </ligand>
</feature>
<dbReference type="RefSeq" id="WP_151119723.1">
    <property type="nucleotide sequence ID" value="NZ_CP042582.1"/>
</dbReference>
<feature type="binding site" evidence="8">
    <location>
        <position position="158"/>
    </location>
    <ligand>
        <name>Fe cation</name>
        <dbReference type="ChEBI" id="CHEBI:24875"/>
        <label>1</label>
    </ligand>
</feature>
<dbReference type="EC" id="1.14.99.60" evidence="8"/>
<dbReference type="GO" id="GO:0005886">
    <property type="term" value="C:plasma membrane"/>
    <property type="evidence" value="ECO:0007669"/>
    <property type="project" value="UniProtKB-SubCell"/>
</dbReference>
<keyword evidence="6 8" id="KW-0503">Monooxygenase</keyword>
<keyword evidence="2 8" id="KW-0831">Ubiquinone biosynthesis</keyword>
<dbReference type="Proteomes" id="UP000325797">
    <property type="component" value="Chromosome"/>
</dbReference>
<gene>
    <name evidence="8 10" type="primary">coq7</name>
    <name evidence="10" type="ORF">FRZ61_43850</name>
</gene>
<evidence type="ECO:0000256" key="3">
    <source>
        <dbReference type="ARBA" id="ARBA00022723"/>
    </source>
</evidence>
<feature type="binding site" evidence="8">
    <location>
        <position position="158"/>
    </location>
    <ligand>
        <name>Fe cation</name>
        <dbReference type="ChEBI" id="CHEBI:24875"/>
        <label>2</label>
    </ligand>
</feature>
<comment type="similarity">
    <text evidence="8">Belongs to the COQ7 family.</text>
</comment>
<dbReference type="SUPFAM" id="SSF47240">
    <property type="entry name" value="Ferritin-like"/>
    <property type="match status" value="1"/>
</dbReference>
<sequence length="197" mass="21935">MSSDDFDRPGDQEASESAGEPRRQRLPGDLEPEALLDRIIRVDQAGEYGAKRIYEGQMAVLGPDPKLKHMAEQERQHLQRFNELLIERRARPTLLQPFWHVAGFALGAATAMLGREAAMACTVAVEEVIDEHYRQQMAKLPPEETALKAEIDGFRQEELEHRAIGLAEGAERAPAYPALTAAVKAGSRLAIWIAERV</sequence>
<keyword evidence="8" id="KW-1003">Cell membrane</keyword>
<evidence type="ECO:0000256" key="1">
    <source>
        <dbReference type="ARBA" id="ARBA00004749"/>
    </source>
</evidence>
<keyword evidence="3 8" id="KW-0479">Metal-binding</keyword>
<comment type="subcellular location">
    <subcellularLocation>
        <location evidence="8">Cell membrane</location>
        <topology evidence="8">Peripheral membrane protein</topology>
    </subcellularLocation>
</comment>
<evidence type="ECO:0000256" key="2">
    <source>
        <dbReference type="ARBA" id="ARBA00022688"/>
    </source>
</evidence>
<accession>A0A5J6N4T4</accession>
<dbReference type="PANTHER" id="PTHR11237:SF4">
    <property type="entry name" value="5-DEMETHOXYUBIQUINONE HYDROXYLASE, MITOCHONDRIAL"/>
    <property type="match status" value="1"/>
</dbReference>
<evidence type="ECO:0000256" key="9">
    <source>
        <dbReference type="SAM" id="MobiDB-lite"/>
    </source>
</evidence>
<dbReference type="UniPathway" id="UPA00232"/>
<keyword evidence="7 8" id="KW-0472">Membrane</keyword>
<evidence type="ECO:0000256" key="4">
    <source>
        <dbReference type="ARBA" id="ARBA00023002"/>
    </source>
</evidence>
<feature type="compositionally biased region" description="Basic and acidic residues" evidence="9">
    <location>
        <begin position="1"/>
        <end position="11"/>
    </location>
</feature>
<feature type="binding site" evidence="8">
    <location>
        <position position="77"/>
    </location>
    <ligand>
        <name>Fe cation</name>
        <dbReference type="ChEBI" id="CHEBI:24875"/>
        <label>1</label>
    </ligand>
</feature>
<dbReference type="GO" id="GO:0008682">
    <property type="term" value="F:3-demethoxyubiquinol 3-hydroxylase activity"/>
    <property type="evidence" value="ECO:0007669"/>
    <property type="project" value="UniProtKB-EC"/>
</dbReference>
<feature type="binding site" evidence="8">
    <location>
        <position position="47"/>
    </location>
    <ligand>
        <name>Fe cation</name>
        <dbReference type="ChEBI" id="CHEBI:24875"/>
        <label>1</label>
    </ligand>
</feature>
<proteinExistence type="inferred from homology"/>
<dbReference type="KEGG" id="hadh:FRZ61_43850"/>
<comment type="pathway">
    <text evidence="1 8">Cofactor biosynthesis; ubiquinone biosynthesis.</text>
</comment>
<feature type="region of interest" description="Disordered" evidence="9">
    <location>
        <begin position="1"/>
        <end position="30"/>
    </location>
</feature>
<dbReference type="PANTHER" id="PTHR11237">
    <property type="entry name" value="COENZYME Q10 BIOSYNTHESIS PROTEIN 7"/>
    <property type="match status" value="1"/>
</dbReference>
<protein>
    <recommendedName>
        <fullName evidence="8">3-demethoxyubiquinol 3-hydroxylase</fullName>
        <shortName evidence="8">DMQ hydroxylase</shortName>
        <ecNumber evidence="8">1.14.99.60</ecNumber>
    </recommendedName>
    <alternativeName>
        <fullName evidence="8">2-nonaprenyl-3-methyl-6-methoxy-1,4-benzoquinol hydroxylase</fullName>
    </alternativeName>
</protein>
<comment type="cofactor">
    <cofactor evidence="8">
        <name>Fe cation</name>
        <dbReference type="ChEBI" id="CHEBI:24875"/>
    </cofactor>
    <text evidence="8">Binds 2 iron ions per subunit.</text>
</comment>
<dbReference type="GO" id="GO:0006744">
    <property type="term" value="P:ubiquinone biosynthetic process"/>
    <property type="evidence" value="ECO:0007669"/>
    <property type="project" value="UniProtKB-UniRule"/>
</dbReference>
<evidence type="ECO:0000256" key="6">
    <source>
        <dbReference type="ARBA" id="ARBA00023033"/>
    </source>
</evidence>
<dbReference type="InterPro" id="IPR011566">
    <property type="entry name" value="Ubq_synth_Coq7"/>
</dbReference>
<evidence type="ECO:0000256" key="8">
    <source>
        <dbReference type="HAMAP-Rule" id="MF_01658"/>
    </source>
</evidence>
<evidence type="ECO:0000313" key="10">
    <source>
        <dbReference type="EMBL" id="QEX24444.1"/>
    </source>
</evidence>
<comment type="function">
    <text evidence="8">Catalyzes the hydroxylation of 2-nonaprenyl-3-methyl-6-methoxy-1,4-benzoquinol during ubiquinone biosynthesis.</text>
</comment>
<comment type="catalytic activity">
    <reaction evidence="8">
        <text>a 5-methoxy-2-methyl-3-(all-trans-polyprenyl)benzene-1,4-diol + AH2 + O2 = a 3-demethylubiquinol + A + H2O</text>
        <dbReference type="Rhea" id="RHEA:50908"/>
        <dbReference type="Rhea" id="RHEA-COMP:10859"/>
        <dbReference type="Rhea" id="RHEA-COMP:10914"/>
        <dbReference type="ChEBI" id="CHEBI:13193"/>
        <dbReference type="ChEBI" id="CHEBI:15377"/>
        <dbReference type="ChEBI" id="CHEBI:15379"/>
        <dbReference type="ChEBI" id="CHEBI:17499"/>
        <dbReference type="ChEBI" id="CHEBI:84167"/>
        <dbReference type="ChEBI" id="CHEBI:84422"/>
        <dbReference type="EC" id="1.14.99.60"/>
    </reaction>
</comment>
<reference evidence="10 11" key="1">
    <citation type="submission" date="2019-08" db="EMBL/GenBank/DDBJ databases">
        <title>Hyperibacter terrae gen. nov., sp. nov. and Hyperibacter viscosus sp. nov., two new members in the family Rhodospirillaceae isolated from the rhizosphere of Hypericum perforatum.</title>
        <authorList>
            <person name="Noviana Z."/>
        </authorList>
    </citation>
    <scope>NUCLEOTIDE SEQUENCE [LARGE SCALE GENOMIC DNA]</scope>
    <source>
        <strain evidence="10 11">R5959</strain>
    </source>
</reference>
<feature type="compositionally biased region" description="Basic and acidic residues" evidence="9">
    <location>
        <begin position="19"/>
        <end position="28"/>
    </location>
</feature>
<dbReference type="Pfam" id="PF03232">
    <property type="entry name" value="COQ7"/>
    <property type="match status" value="1"/>
</dbReference>
<dbReference type="OrthoDB" id="7559360at2"/>
<dbReference type="GO" id="GO:0046872">
    <property type="term" value="F:metal ion binding"/>
    <property type="evidence" value="ECO:0007669"/>
    <property type="project" value="UniProtKB-KW"/>
</dbReference>
<evidence type="ECO:0000313" key="11">
    <source>
        <dbReference type="Proteomes" id="UP000325797"/>
    </source>
</evidence>
<keyword evidence="5 8" id="KW-0408">Iron</keyword>
<keyword evidence="4 8" id="KW-0560">Oxidoreductase</keyword>
<name>A0A5J6N4T4_9PROT</name>
<dbReference type="EMBL" id="CP042582">
    <property type="protein sequence ID" value="QEX24444.1"/>
    <property type="molecule type" value="Genomic_DNA"/>
</dbReference>
<evidence type="ECO:0000256" key="7">
    <source>
        <dbReference type="ARBA" id="ARBA00023136"/>
    </source>
</evidence>
<organism evidence="10 11">
    <name type="scientific">Hypericibacter adhaerens</name>
    <dbReference type="NCBI Taxonomy" id="2602016"/>
    <lineage>
        <taxon>Bacteria</taxon>
        <taxon>Pseudomonadati</taxon>
        <taxon>Pseudomonadota</taxon>
        <taxon>Alphaproteobacteria</taxon>
        <taxon>Rhodospirillales</taxon>
        <taxon>Dongiaceae</taxon>
        <taxon>Hypericibacter</taxon>
    </lineage>
</organism>
<feature type="binding site" evidence="8">
    <location>
        <position position="74"/>
    </location>
    <ligand>
        <name>Fe cation</name>
        <dbReference type="ChEBI" id="CHEBI:24875"/>
        <label>1</label>
    </ligand>
</feature>
<dbReference type="HAMAP" id="MF_01658">
    <property type="entry name" value="COQ7"/>
    <property type="match status" value="1"/>
</dbReference>
<dbReference type="CDD" id="cd01042">
    <property type="entry name" value="DMQH"/>
    <property type="match status" value="1"/>
</dbReference>
<feature type="binding site" evidence="8">
    <location>
        <position position="161"/>
    </location>
    <ligand>
        <name>Fe cation</name>
        <dbReference type="ChEBI" id="CHEBI:24875"/>
        <label>2</label>
    </ligand>
</feature>
<evidence type="ECO:0000256" key="5">
    <source>
        <dbReference type="ARBA" id="ARBA00023004"/>
    </source>
</evidence>
<dbReference type="InterPro" id="IPR009078">
    <property type="entry name" value="Ferritin-like_SF"/>
</dbReference>